<keyword evidence="1" id="KW-0472">Membrane</keyword>
<keyword evidence="1" id="KW-1133">Transmembrane helix</keyword>
<protein>
    <submittedName>
        <fullName evidence="2">Uncharacterized protein</fullName>
    </submittedName>
</protein>
<dbReference type="EMBL" id="BAAAZW010000004">
    <property type="protein sequence ID" value="GAA3958545.1"/>
    <property type="molecule type" value="Genomic_DNA"/>
</dbReference>
<evidence type="ECO:0000313" key="2">
    <source>
        <dbReference type="EMBL" id="GAA3958545.1"/>
    </source>
</evidence>
<evidence type="ECO:0000256" key="1">
    <source>
        <dbReference type="SAM" id="Phobius"/>
    </source>
</evidence>
<gene>
    <name evidence="2" type="ORF">GCM10022231_17600</name>
</gene>
<sequence length="119" mass="12209">MPTWITVVFILLIAATLASFFLGRGRMASFGKGGAGGAGYASGTMTVTGVSSRGDADKNGQAYFTLSGTIIGPDTPPTEVYGSLVLGSGDPDPSVGQELPVVYKPGKAATTWRFVTSQE</sequence>
<organism evidence="2 3">
    <name type="scientific">Gordonia caeni</name>
    <dbReference type="NCBI Taxonomy" id="1007097"/>
    <lineage>
        <taxon>Bacteria</taxon>
        <taxon>Bacillati</taxon>
        <taxon>Actinomycetota</taxon>
        <taxon>Actinomycetes</taxon>
        <taxon>Mycobacteriales</taxon>
        <taxon>Gordoniaceae</taxon>
        <taxon>Gordonia</taxon>
    </lineage>
</organism>
<keyword evidence="3" id="KW-1185">Reference proteome</keyword>
<dbReference type="Proteomes" id="UP001418444">
    <property type="component" value="Unassembled WGS sequence"/>
</dbReference>
<comment type="caution">
    <text evidence="2">The sequence shown here is derived from an EMBL/GenBank/DDBJ whole genome shotgun (WGS) entry which is preliminary data.</text>
</comment>
<name>A0ABP7P4L4_9ACTN</name>
<accession>A0ABP7P4L4</accession>
<reference evidence="3" key="1">
    <citation type="journal article" date="2019" name="Int. J. Syst. Evol. Microbiol.">
        <title>The Global Catalogue of Microorganisms (GCM) 10K type strain sequencing project: providing services to taxonomists for standard genome sequencing and annotation.</title>
        <authorList>
            <consortium name="The Broad Institute Genomics Platform"/>
            <consortium name="The Broad Institute Genome Sequencing Center for Infectious Disease"/>
            <person name="Wu L."/>
            <person name="Ma J."/>
        </authorList>
    </citation>
    <scope>NUCLEOTIDE SEQUENCE [LARGE SCALE GENOMIC DNA]</scope>
    <source>
        <strain evidence="3">JCM 16923</strain>
    </source>
</reference>
<proteinExistence type="predicted"/>
<evidence type="ECO:0000313" key="3">
    <source>
        <dbReference type="Proteomes" id="UP001418444"/>
    </source>
</evidence>
<keyword evidence="1" id="KW-0812">Transmembrane</keyword>
<dbReference type="RefSeq" id="WP_344782726.1">
    <property type="nucleotide sequence ID" value="NZ_BAAAZW010000004.1"/>
</dbReference>
<feature type="transmembrane region" description="Helical" evidence="1">
    <location>
        <begin position="6"/>
        <end position="23"/>
    </location>
</feature>